<evidence type="ECO:0000313" key="3">
    <source>
        <dbReference type="EMBL" id="MDJ1498376.1"/>
    </source>
</evidence>
<evidence type="ECO:0008006" key="5">
    <source>
        <dbReference type="Google" id="ProtNLM"/>
    </source>
</evidence>
<protein>
    <recommendedName>
        <fullName evidence="5">Biopolymer transporter Tol</fullName>
    </recommendedName>
</protein>
<feature type="signal peptide" evidence="2">
    <location>
        <begin position="1"/>
        <end position="21"/>
    </location>
</feature>
<dbReference type="EMBL" id="JASJOT010000045">
    <property type="protein sequence ID" value="MDJ1498376.1"/>
    <property type="molecule type" value="Genomic_DNA"/>
</dbReference>
<dbReference type="RefSeq" id="WP_314004756.1">
    <property type="nucleotide sequence ID" value="NZ_JASJOT010000045.1"/>
</dbReference>
<sequence length="972" mass="110247">MKPICLSVLFFWLLLSLHAQTFSILEQNPTSIRWNQLQTPHFRIIYPRGLDSTAQYTANLLQTNYAAVSHTLGKQPRKLSVVLQNQTTISNGFVTMFPRRSEFFTTPPQDPTLAGTNNWLGLLSVHEFRHVVQYDKMLTGFTKGAYWIFGSNALGVISLTVPNWFWEGDAVSTETTLTSGGRGRIPRFDLEFRTRLLTGSEFSYSKATCRSYKDYIPNHYVSGYFLSSYLRRHHEGDAWGKILTRHYKFPLEPFSFSGAIRKETGMKVEQLYHEAAKELAGLWRNQLNQLNETQATLLPTARNKVMTNYEFPQYLDNNTIVCRKSGIGDIETYVSLKKVENGKAVEEKLFVPGIVEFTSHASNPSNGMLSVADDKIVWTEHGFDPRWNMRDYAVIKLYDLSSQKIRRITRRTKLFAPSLSPDGKTILAVEYTAQNQSSLQLLDTQTGQIVQTDLSQWLNEGLNASGHPLFQLPRFSSDGNYIMSVILQENGKSIVLFDLKNRTKQSFPFGDENVSHPVKHGEYIYYNSPFTGIDNIYALHAPTGKKYQVTSRKFGAYNATISPDGKEIAFNDFTPDGFRIATMPNDPSSWKPLEELPNRTVSFYRPLLLQEGEKNLLKMTSHDSYTIKPYSKLANLINPYSWGPVVNSTGSDFFVGISSQDILSTTAIQTGIGYDANQQTASYIGNISYQGLYPVLDLSVSSGGRSGTGYVDRKLPLDSTRTDRWRETSISGGVRLPLTFTRSKFRESLVLSVYSGYTKVSDYDFTARSYSEQSNGSLSDMRYTLQYNRLRKQALRDVFPKWGQTLTTQYRHTLPGSDFTGSQYTIQGGLFFPGLAKHHGFLLRGNFKYEDVSATRQNYRFAAPITFVRGQSYTNSTYYAGVYADYRFPIFYPDWAVGRWLYIQRIKGNLFADYGRLTTGDASLDLTSIGIDISANFNFMRLLPQLELGFRTVYRPNSGDVIVQPLVIDIGF</sequence>
<dbReference type="Gene3D" id="2.120.10.30">
    <property type="entry name" value="TolB, C-terminal domain"/>
    <property type="match status" value="1"/>
</dbReference>
<keyword evidence="2" id="KW-0732">Signal</keyword>
<evidence type="ECO:0000313" key="4">
    <source>
        <dbReference type="Proteomes" id="UP001228581"/>
    </source>
</evidence>
<name>A0ABT7CX74_9BACT</name>
<dbReference type="InterPro" id="IPR011659">
    <property type="entry name" value="WD40"/>
</dbReference>
<dbReference type="Pfam" id="PF07676">
    <property type="entry name" value="PD40"/>
    <property type="match status" value="1"/>
</dbReference>
<dbReference type="InterPro" id="IPR011042">
    <property type="entry name" value="6-blade_b-propeller_TolB-like"/>
</dbReference>
<evidence type="ECO:0000256" key="2">
    <source>
        <dbReference type="SAM" id="SignalP"/>
    </source>
</evidence>
<comment type="caution">
    <text evidence="3">The sequence shown here is derived from an EMBL/GenBank/DDBJ whole genome shotgun (WGS) entry which is preliminary data.</text>
</comment>
<dbReference type="SUPFAM" id="SSF82171">
    <property type="entry name" value="DPP6 N-terminal domain-like"/>
    <property type="match status" value="1"/>
</dbReference>
<keyword evidence="4" id="KW-1185">Reference proteome</keyword>
<gene>
    <name evidence="3" type="ORF">QNI19_35910</name>
</gene>
<evidence type="ECO:0000256" key="1">
    <source>
        <dbReference type="ARBA" id="ARBA00009820"/>
    </source>
</evidence>
<accession>A0ABT7CX74</accession>
<feature type="chain" id="PRO_5047334759" description="Biopolymer transporter Tol" evidence="2">
    <location>
        <begin position="22"/>
        <end position="972"/>
    </location>
</feature>
<dbReference type="Proteomes" id="UP001228581">
    <property type="component" value="Unassembled WGS sequence"/>
</dbReference>
<dbReference type="PANTHER" id="PTHR36842">
    <property type="entry name" value="PROTEIN TOLB HOMOLOG"/>
    <property type="match status" value="1"/>
</dbReference>
<reference evidence="3 4" key="1">
    <citation type="submission" date="2023-05" db="EMBL/GenBank/DDBJ databases">
        <authorList>
            <person name="Zhang X."/>
        </authorList>
    </citation>
    <scope>NUCLEOTIDE SEQUENCE [LARGE SCALE GENOMIC DNA]</scope>
    <source>
        <strain evidence="3 4">DM2B3-1</strain>
    </source>
</reference>
<comment type="similarity">
    <text evidence="1">Belongs to the TolB family.</text>
</comment>
<organism evidence="3 4">
    <name type="scientific">Xanthocytophaga flava</name>
    <dbReference type="NCBI Taxonomy" id="3048013"/>
    <lineage>
        <taxon>Bacteria</taxon>
        <taxon>Pseudomonadati</taxon>
        <taxon>Bacteroidota</taxon>
        <taxon>Cytophagia</taxon>
        <taxon>Cytophagales</taxon>
        <taxon>Rhodocytophagaceae</taxon>
        <taxon>Xanthocytophaga</taxon>
    </lineage>
</organism>
<proteinExistence type="inferred from homology"/>
<dbReference type="PANTHER" id="PTHR36842:SF1">
    <property type="entry name" value="PROTEIN TOLB"/>
    <property type="match status" value="1"/>
</dbReference>